<feature type="compositionally biased region" description="Polar residues" evidence="1">
    <location>
        <begin position="80"/>
        <end position="92"/>
    </location>
</feature>
<evidence type="ECO:0000313" key="2">
    <source>
        <dbReference type="EMBL" id="CAB9518933.1"/>
    </source>
</evidence>
<name>A0A9N8HKV1_9STRA</name>
<evidence type="ECO:0000313" key="3">
    <source>
        <dbReference type="Proteomes" id="UP001153069"/>
    </source>
</evidence>
<dbReference type="Proteomes" id="UP001153069">
    <property type="component" value="Unassembled WGS sequence"/>
</dbReference>
<proteinExistence type="predicted"/>
<protein>
    <submittedName>
        <fullName evidence="2">Uncharacterized protein</fullName>
    </submittedName>
</protein>
<keyword evidence="3" id="KW-1185">Reference proteome</keyword>
<dbReference type="EMBL" id="CAICTM010000972">
    <property type="protein sequence ID" value="CAB9518933.1"/>
    <property type="molecule type" value="Genomic_DNA"/>
</dbReference>
<accession>A0A9N8HKV1</accession>
<evidence type="ECO:0000256" key="1">
    <source>
        <dbReference type="SAM" id="MobiDB-lite"/>
    </source>
</evidence>
<feature type="region of interest" description="Disordered" evidence="1">
    <location>
        <begin position="69"/>
        <end position="140"/>
    </location>
</feature>
<reference evidence="2" key="1">
    <citation type="submission" date="2020-06" db="EMBL/GenBank/DDBJ databases">
        <authorList>
            <consortium name="Plant Systems Biology data submission"/>
        </authorList>
    </citation>
    <scope>NUCLEOTIDE SEQUENCE</scope>
    <source>
        <strain evidence="2">D6</strain>
    </source>
</reference>
<organism evidence="2 3">
    <name type="scientific">Seminavis robusta</name>
    <dbReference type="NCBI Taxonomy" id="568900"/>
    <lineage>
        <taxon>Eukaryota</taxon>
        <taxon>Sar</taxon>
        <taxon>Stramenopiles</taxon>
        <taxon>Ochrophyta</taxon>
        <taxon>Bacillariophyta</taxon>
        <taxon>Bacillariophyceae</taxon>
        <taxon>Bacillariophycidae</taxon>
        <taxon>Naviculales</taxon>
        <taxon>Naviculaceae</taxon>
        <taxon>Seminavis</taxon>
    </lineage>
</organism>
<sequence length="166" mass="17778">MHQLKSWVDSIGPDSVRDQAKLSLLGLSTQVNQAKDAATIMFNQTSCNAETMTETLQAYITPIVESLLHPKPNQEEERSQNGTIANGPQTGVTPAKLVALTPNPSQTGIPRTGMAPSQMEPAPSQMEPKSELAPSQMEPKTALAHLQMLLKSALAPSQMAAHPNSQ</sequence>
<dbReference type="AlphaFoldDB" id="A0A9N8HKV1"/>
<comment type="caution">
    <text evidence="2">The sequence shown here is derived from an EMBL/GenBank/DDBJ whole genome shotgun (WGS) entry which is preliminary data.</text>
</comment>
<feature type="non-terminal residue" evidence="2">
    <location>
        <position position="166"/>
    </location>
</feature>
<gene>
    <name evidence="2" type="ORF">SEMRO_974_G226730.1</name>
</gene>